<organism evidence="1 2">
    <name type="scientific">Allorhodopirellula heiligendammensis</name>
    <dbReference type="NCBI Taxonomy" id="2714739"/>
    <lineage>
        <taxon>Bacteria</taxon>
        <taxon>Pseudomonadati</taxon>
        <taxon>Planctomycetota</taxon>
        <taxon>Planctomycetia</taxon>
        <taxon>Pirellulales</taxon>
        <taxon>Pirellulaceae</taxon>
        <taxon>Allorhodopirellula</taxon>
    </lineage>
</organism>
<comment type="caution">
    <text evidence="1">The sequence shown here is derived from an EMBL/GenBank/DDBJ whole genome shotgun (WGS) entry which is preliminary data.</text>
</comment>
<protein>
    <submittedName>
        <fullName evidence="1">Uncharacterized protein</fullName>
    </submittedName>
</protein>
<evidence type="ECO:0000313" key="2">
    <source>
        <dbReference type="Proteomes" id="UP000319908"/>
    </source>
</evidence>
<reference evidence="1 2" key="1">
    <citation type="journal article" date="2020" name="Antonie Van Leeuwenhoek">
        <title>Rhodopirellula heiligendammensis sp. nov., Rhodopirellula pilleata sp. nov., and Rhodopirellula solitaria sp. nov. isolated from natural or artificial marine surfaces in Northern Germany and California, USA, and emended description of the genus Rhodopirellula.</title>
        <authorList>
            <person name="Kallscheuer N."/>
            <person name="Wiegand S."/>
            <person name="Jogler M."/>
            <person name="Boedeker C."/>
            <person name="Peeters S.H."/>
            <person name="Rast P."/>
            <person name="Heuer A."/>
            <person name="Jetten M.S.M."/>
            <person name="Rohde M."/>
            <person name="Jogler C."/>
        </authorList>
    </citation>
    <scope>NUCLEOTIDE SEQUENCE [LARGE SCALE GENOMIC DNA]</scope>
    <source>
        <strain evidence="1 2">Poly21</strain>
    </source>
</reference>
<dbReference type="EMBL" id="SJPU01000003">
    <property type="protein sequence ID" value="TWU11026.1"/>
    <property type="molecule type" value="Genomic_DNA"/>
</dbReference>
<proteinExistence type="predicted"/>
<dbReference type="AlphaFoldDB" id="A0A5C6BI78"/>
<dbReference type="Proteomes" id="UP000319908">
    <property type="component" value="Unassembled WGS sequence"/>
</dbReference>
<gene>
    <name evidence="1" type="ORF">Poly21_49330</name>
</gene>
<accession>A0A5C6BI78</accession>
<dbReference type="RefSeq" id="WP_146409353.1">
    <property type="nucleotide sequence ID" value="NZ_SJPU01000003.1"/>
</dbReference>
<sequence>MMFYRLLIGFLFVVGNLTVNEYILADLYTTAAMSIEWKVDSADEIFLAEAIVGADSEPIRFRPLKALKGNRDLESFPAGTIQQCLLVDLFRPGAFAKLDGVGTQWLLFVRGSAKNARVSGAVNLTYPTHAWATAAITAFAKADQRVLKDADAIMAFVQQRIAEHHTIPIDCDADLTDELVITRSSNHLPIASRIGGKLLAVNIELWDEANELGQDHDTFVTSLLVPSDVPESAADDHRIIRVLDERYLSIPSIYFERVRAIDPPPLKPSRYLGTWRAEWEDRFMTIAMGPRGTLLTLIEPKKNFVGESLPKPAGVGLGAGIWRGSDTKLDLNLTHSISGWSRHPGWSWNQWPVDLLDEKVAKFSEDSFRLIDGTEFVRQSNMLTVHDFPHEHPWYRRSKGWGKDFETLVVDVSYRPFGMAPFAPLGDLVLIWDERHSPPPTPNIDAYRGQTVKTMLGDGGFVPRVSVARVGDTLDVLAIDGERSVLDHIVNVACVANSPPGLMLPAADSLKHRSRFRKPEPGLIPMTCNIHDDEVGYLVVQDHGWVSVTDADGVARLRQWPIGDQVVRLTHPDLDLRNATMTVNRQVVENNRSRIEVPIESNQLDIRITGGVPVD</sequence>
<keyword evidence="2" id="KW-1185">Reference proteome</keyword>
<evidence type="ECO:0000313" key="1">
    <source>
        <dbReference type="EMBL" id="TWU11026.1"/>
    </source>
</evidence>
<name>A0A5C6BI78_9BACT</name>
<dbReference type="OrthoDB" id="248174at2"/>